<dbReference type="EMBL" id="JAIKTU010000008">
    <property type="protein sequence ID" value="MBY0756014.1"/>
    <property type="molecule type" value="Genomic_DNA"/>
</dbReference>
<accession>A0ABS7KYX9</accession>
<gene>
    <name evidence="1" type="ORF">K5V21_11205</name>
</gene>
<evidence type="ECO:0000313" key="1">
    <source>
        <dbReference type="EMBL" id="MBY0756014.1"/>
    </source>
</evidence>
<name>A0ABS7KYX9_CLOSR</name>
<reference evidence="1 2" key="1">
    <citation type="journal article" date="2021" name="Cell Host Microbe">
        <title>in vivo commensal control of Clostridioides difficile virulence.</title>
        <authorList>
            <person name="Girinathan B.P."/>
            <person name="Dibenedetto N."/>
            <person name="Worley J.N."/>
            <person name="Peltier J."/>
            <person name="Arrieta-Ortiz M.L."/>
            <person name="Rupa Christinal Immanuel S."/>
            <person name="Lavin R."/>
            <person name="Delaney M.L."/>
            <person name="Cummins C."/>
            <person name="Hoffmann M."/>
            <person name="Luo Y."/>
            <person name="Gonzalez-Escalona N."/>
            <person name="Allard M."/>
            <person name="Onderdonk A.B."/>
            <person name="Gerber G.K."/>
            <person name="Sonenshein A.L."/>
            <person name="Baliga N."/>
            <person name="Dupuy B."/>
            <person name="Bry L."/>
        </authorList>
    </citation>
    <scope>NUCLEOTIDE SEQUENCE [LARGE SCALE GENOMIC DNA]</scope>
    <source>
        <strain evidence="1 2">DSM 599</strain>
    </source>
</reference>
<sequence length="66" mass="7107">MHGQIIDINGLEAFVELDGGSLVSVPTHQLSGASIGDSIYLSNSISPNNHNLSECNVNPFMNDFFQ</sequence>
<comment type="caution">
    <text evidence="1">The sequence shown here is derived from an EMBL/GenBank/DDBJ whole genome shotgun (WGS) entry which is preliminary data.</text>
</comment>
<protein>
    <submittedName>
        <fullName evidence="1">Uncharacterized protein</fullName>
    </submittedName>
</protein>
<organism evidence="1 2">
    <name type="scientific">Clostridium sardiniense</name>
    <name type="common">Clostridium absonum</name>
    <dbReference type="NCBI Taxonomy" id="29369"/>
    <lineage>
        <taxon>Bacteria</taxon>
        <taxon>Bacillati</taxon>
        <taxon>Bacillota</taxon>
        <taxon>Clostridia</taxon>
        <taxon>Eubacteriales</taxon>
        <taxon>Clostridiaceae</taxon>
        <taxon>Clostridium</taxon>
    </lineage>
</organism>
<dbReference type="Proteomes" id="UP001299068">
    <property type="component" value="Unassembled WGS sequence"/>
</dbReference>
<proteinExistence type="predicted"/>
<evidence type="ECO:0000313" key="2">
    <source>
        <dbReference type="Proteomes" id="UP001299068"/>
    </source>
</evidence>
<dbReference type="RefSeq" id="WP_204594111.1">
    <property type="nucleotide sequence ID" value="NZ_JAFBDA010000004.1"/>
</dbReference>
<keyword evidence="2" id="KW-1185">Reference proteome</keyword>